<evidence type="ECO:0000256" key="2">
    <source>
        <dbReference type="ARBA" id="ARBA00023054"/>
    </source>
</evidence>
<gene>
    <name evidence="4" type="ORF">RHIMIDRAFT_191260</name>
</gene>
<feature type="non-terminal residue" evidence="4">
    <location>
        <position position="186"/>
    </location>
</feature>
<dbReference type="InterPro" id="IPR005024">
    <property type="entry name" value="Snf7_fam"/>
</dbReference>
<dbReference type="Gene3D" id="1.10.287.1060">
    <property type="entry name" value="ESAT-6-like"/>
    <property type="match status" value="1"/>
</dbReference>
<evidence type="ECO:0000256" key="3">
    <source>
        <dbReference type="SAM" id="Coils"/>
    </source>
</evidence>
<evidence type="ECO:0000313" key="5">
    <source>
        <dbReference type="Proteomes" id="UP000242254"/>
    </source>
</evidence>
<dbReference type="STRING" id="1340429.A0A2G4STL7"/>
<organism evidence="4 5">
    <name type="scientific">Rhizopus microsporus ATCC 52813</name>
    <dbReference type="NCBI Taxonomy" id="1340429"/>
    <lineage>
        <taxon>Eukaryota</taxon>
        <taxon>Fungi</taxon>
        <taxon>Fungi incertae sedis</taxon>
        <taxon>Mucoromycota</taxon>
        <taxon>Mucoromycotina</taxon>
        <taxon>Mucoromycetes</taxon>
        <taxon>Mucorales</taxon>
        <taxon>Mucorineae</taxon>
        <taxon>Rhizopodaceae</taxon>
        <taxon>Rhizopus</taxon>
    </lineage>
</organism>
<keyword evidence="5" id="KW-1185">Reference proteome</keyword>
<reference evidence="4 5" key="1">
    <citation type="journal article" date="2016" name="Proc. Natl. Acad. Sci. U.S.A.">
        <title>Lipid metabolic changes in an early divergent fungus govern the establishment of a mutualistic symbiosis with endobacteria.</title>
        <authorList>
            <person name="Lastovetsky O.A."/>
            <person name="Gaspar M.L."/>
            <person name="Mondo S.J."/>
            <person name="LaButti K.M."/>
            <person name="Sandor L."/>
            <person name="Grigoriev I.V."/>
            <person name="Henry S.A."/>
            <person name="Pawlowska T.E."/>
        </authorList>
    </citation>
    <scope>NUCLEOTIDE SEQUENCE [LARGE SCALE GENOMIC DNA]</scope>
    <source>
        <strain evidence="4 5">ATCC 52813</strain>
    </source>
</reference>
<evidence type="ECO:0000256" key="1">
    <source>
        <dbReference type="ARBA" id="ARBA00006190"/>
    </source>
</evidence>
<dbReference type="AlphaFoldDB" id="A0A2G4STL7"/>
<dbReference type="PANTHER" id="PTHR22761:SF12">
    <property type="entry name" value="CHARGED MULTIVESICULAR BODY PROTEIN 5"/>
    <property type="match status" value="1"/>
</dbReference>
<dbReference type="GeneID" id="35436939"/>
<evidence type="ECO:0008006" key="6">
    <source>
        <dbReference type="Google" id="ProtNLM"/>
    </source>
</evidence>
<dbReference type="GO" id="GO:0032511">
    <property type="term" value="P:late endosome to vacuole transport via multivesicular body sorting pathway"/>
    <property type="evidence" value="ECO:0007669"/>
    <property type="project" value="TreeGrafter"/>
</dbReference>
<comment type="similarity">
    <text evidence="1">Belongs to the SNF7 family.</text>
</comment>
<dbReference type="Pfam" id="PF03357">
    <property type="entry name" value="Snf7"/>
    <property type="match status" value="1"/>
</dbReference>
<dbReference type="PANTHER" id="PTHR22761">
    <property type="entry name" value="CHARGED MULTIVESICULAR BODY PROTEIN"/>
    <property type="match status" value="1"/>
</dbReference>
<dbReference type="GO" id="GO:0005771">
    <property type="term" value="C:multivesicular body"/>
    <property type="evidence" value="ECO:0007669"/>
    <property type="project" value="TreeGrafter"/>
</dbReference>
<sequence length="186" mass="21476">MNRLFGSTKKTPKPTLNDAISSTDVRVDAVEVKIKKLDAELTRYRDQLKKMREGPAKKNVQQKALRVLKQKKLYEAQRDNLQQQSFNMEQAQMTTDNLRNVMATVDAMQTANKEMKKQYKNVNLDKIDQLQDEMEDLMEAANEVQESLARSYNLPDDVDVDDLEAELDALGDELEFEEEDVPSYLQ</sequence>
<accession>A0A2G4STL7</accession>
<dbReference type="Gene3D" id="6.10.250.1710">
    <property type="match status" value="1"/>
</dbReference>
<dbReference type="GO" id="GO:0006900">
    <property type="term" value="P:vesicle budding from membrane"/>
    <property type="evidence" value="ECO:0007669"/>
    <property type="project" value="TreeGrafter"/>
</dbReference>
<feature type="coiled-coil region" evidence="3">
    <location>
        <begin position="27"/>
        <end position="180"/>
    </location>
</feature>
<proteinExistence type="inferred from homology"/>
<dbReference type="EMBL" id="KZ303850">
    <property type="protein sequence ID" value="PHZ12110.1"/>
    <property type="molecule type" value="Genomic_DNA"/>
</dbReference>
<keyword evidence="2 3" id="KW-0175">Coiled coil</keyword>
<evidence type="ECO:0000313" key="4">
    <source>
        <dbReference type="EMBL" id="PHZ12110.1"/>
    </source>
</evidence>
<dbReference type="Proteomes" id="UP000242254">
    <property type="component" value="Unassembled WGS sequence"/>
</dbReference>
<name>A0A2G4STL7_RHIZD</name>
<protein>
    <recommendedName>
        <fullName evidence="6">Charged multivesicular body protein 5</fullName>
    </recommendedName>
</protein>
<dbReference type="RefSeq" id="XP_023465818.1">
    <property type="nucleotide sequence ID" value="XM_023605949.1"/>
</dbReference>